<evidence type="ECO:0000313" key="4">
    <source>
        <dbReference type="Proteomes" id="UP000604825"/>
    </source>
</evidence>
<feature type="region of interest" description="Disordered" evidence="1">
    <location>
        <begin position="1"/>
        <end position="133"/>
    </location>
</feature>
<keyword evidence="2" id="KW-1133">Transmembrane helix</keyword>
<organism evidence="3 4">
    <name type="scientific">Miscanthus lutarioriparius</name>
    <dbReference type="NCBI Taxonomy" id="422564"/>
    <lineage>
        <taxon>Eukaryota</taxon>
        <taxon>Viridiplantae</taxon>
        <taxon>Streptophyta</taxon>
        <taxon>Embryophyta</taxon>
        <taxon>Tracheophyta</taxon>
        <taxon>Spermatophyta</taxon>
        <taxon>Magnoliopsida</taxon>
        <taxon>Liliopsida</taxon>
        <taxon>Poales</taxon>
        <taxon>Poaceae</taxon>
        <taxon>PACMAD clade</taxon>
        <taxon>Panicoideae</taxon>
        <taxon>Andropogonodae</taxon>
        <taxon>Andropogoneae</taxon>
        <taxon>Saccharinae</taxon>
        <taxon>Miscanthus</taxon>
    </lineage>
</organism>
<dbReference type="AlphaFoldDB" id="A0A811SCD2"/>
<keyword evidence="2" id="KW-0472">Membrane</keyword>
<evidence type="ECO:0000256" key="1">
    <source>
        <dbReference type="SAM" id="MobiDB-lite"/>
    </source>
</evidence>
<feature type="compositionally biased region" description="Low complexity" evidence="1">
    <location>
        <begin position="51"/>
        <end position="69"/>
    </location>
</feature>
<feature type="transmembrane region" description="Helical" evidence="2">
    <location>
        <begin position="144"/>
        <end position="168"/>
    </location>
</feature>
<dbReference type="Proteomes" id="UP000604825">
    <property type="component" value="Unassembled WGS sequence"/>
</dbReference>
<evidence type="ECO:0000313" key="3">
    <source>
        <dbReference type="EMBL" id="CAD6338953.1"/>
    </source>
</evidence>
<dbReference type="PANTHER" id="PTHR33709:SF17">
    <property type="entry name" value="UBIQUITIN-SPECIFIC PROTEASE FAMILY C19-RELATED PROTEIN"/>
    <property type="match status" value="1"/>
</dbReference>
<protein>
    <submittedName>
        <fullName evidence="3">Uncharacterized protein</fullName>
    </submittedName>
</protein>
<dbReference type="InterPro" id="IPR040339">
    <property type="entry name" value="At1g16860-like"/>
</dbReference>
<evidence type="ECO:0000256" key="2">
    <source>
        <dbReference type="SAM" id="Phobius"/>
    </source>
</evidence>
<proteinExistence type="predicted"/>
<keyword evidence="2" id="KW-0812">Transmembrane</keyword>
<feature type="compositionally biased region" description="Low complexity" evidence="1">
    <location>
        <begin position="87"/>
        <end position="97"/>
    </location>
</feature>
<keyword evidence="4" id="KW-1185">Reference proteome</keyword>
<feature type="compositionally biased region" description="Low complexity" evidence="1">
    <location>
        <begin position="107"/>
        <end position="118"/>
    </location>
</feature>
<feature type="transmembrane region" description="Helical" evidence="2">
    <location>
        <begin position="174"/>
        <end position="193"/>
    </location>
</feature>
<gene>
    <name evidence="3" type="ORF">NCGR_LOCUS63051</name>
</gene>
<sequence length="408" mass="43570">MHQIGSGMYVSGPAPDRKRERRLSSGSAATPPYTGGDVARSGELGRMFDIAASQSQSQAPSPASSRRSSGPLHRPSPSPASGPLSQLSHPPGLLVGPSPSPAPWPSPAVGSSSSSSRKGSSRRKEAGTAVEAPARGRARLGVPFACYVLVAVAAAAAVGAGAFCLVSWHRWEVLAAAGGAVAAVAAVFASNAWRTAAEAERFFRRFPDTVFDEHGGDMPVGELVKITGQVTCGRHPLGANFHNAARCVFTSVELYERRRWGWCCGCRRRWQLRHSEARVTNFYISDSNSGKRFYVRAGEGAVITPMIKYKTISFDSDKKGASQNLKNWMATNELSCNGDLRVKEGLIREGDTASVIGILKKHHACDIVDAPNGVITTGCQLIRCMFPVFIEGLILIGDEDPDEAVYMV</sequence>
<dbReference type="OrthoDB" id="1899156at2759"/>
<name>A0A811SCD2_9POAL</name>
<dbReference type="PANTHER" id="PTHR33709">
    <property type="entry name" value="OSJNBA0035M09.9 PROTEIN"/>
    <property type="match status" value="1"/>
</dbReference>
<comment type="caution">
    <text evidence="3">The sequence shown here is derived from an EMBL/GenBank/DDBJ whole genome shotgun (WGS) entry which is preliminary data.</text>
</comment>
<dbReference type="EMBL" id="CAJGYO010000019">
    <property type="protein sequence ID" value="CAD6338953.1"/>
    <property type="molecule type" value="Genomic_DNA"/>
</dbReference>
<accession>A0A811SCD2</accession>
<reference evidence="3" key="1">
    <citation type="submission" date="2020-10" db="EMBL/GenBank/DDBJ databases">
        <authorList>
            <person name="Han B."/>
            <person name="Lu T."/>
            <person name="Zhao Q."/>
            <person name="Huang X."/>
            <person name="Zhao Y."/>
        </authorList>
    </citation>
    <scope>NUCLEOTIDE SEQUENCE</scope>
</reference>